<name>A0A367YGI9_9ASCO</name>
<dbReference type="OrthoDB" id="4094279at2759"/>
<accession>A0A367YGI9</accession>
<reference evidence="1 2" key="1">
    <citation type="submission" date="2018-06" db="EMBL/GenBank/DDBJ databases">
        <title>Whole genome sequencing of Candida tropicalis (genome annotated by CSBL at Korea University).</title>
        <authorList>
            <person name="Ahn J."/>
        </authorList>
    </citation>
    <scope>NUCLEOTIDE SEQUENCE [LARGE SCALE GENOMIC DNA]</scope>
    <source>
        <strain evidence="1 2">ATCC 20962</strain>
    </source>
</reference>
<keyword evidence="2" id="KW-1185">Reference proteome</keyword>
<dbReference type="EMBL" id="QLNQ01000021">
    <property type="protein sequence ID" value="RCK64984.1"/>
    <property type="molecule type" value="Genomic_DNA"/>
</dbReference>
<dbReference type="STRING" id="5486.A0A367YGI9"/>
<protein>
    <submittedName>
        <fullName evidence="1">Uncharacterized protein</fullName>
    </submittedName>
</protein>
<dbReference type="AlphaFoldDB" id="A0A367YGI9"/>
<comment type="caution">
    <text evidence="1">The sequence shown here is derived from an EMBL/GenBank/DDBJ whole genome shotgun (WGS) entry which is preliminary data.</text>
</comment>
<organism evidence="1 2">
    <name type="scientific">Candida viswanathii</name>
    <dbReference type="NCBI Taxonomy" id="5486"/>
    <lineage>
        <taxon>Eukaryota</taxon>
        <taxon>Fungi</taxon>
        <taxon>Dikarya</taxon>
        <taxon>Ascomycota</taxon>
        <taxon>Saccharomycotina</taxon>
        <taxon>Pichiomycetes</taxon>
        <taxon>Debaryomycetaceae</taxon>
        <taxon>Candida/Lodderomyces clade</taxon>
        <taxon>Candida</taxon>
    </lineage>
</organism>
<proteinExistence type="predicted"/>
<evidence type="ECO:0000313" key="2">
    <source>
        <dbReference type="Proteomes" id="UP000253472"/>
    </source>
</evidence>
<dbReference type="Proteomes" id="UP000253472">
    <property type="component" value="Unassembled WGS sequence"/>
</dbReference>
<gene>
    <name evidence="1" type="ORF">Cantr_00919</name>
</gene>
<sequence>MLRRYLLQSRPVILRSTRVRRLSTKEFFEETAAPKKRSLPEKLSQYFTDILVNEGQKIADEPIQKFVEQVPDLADDLQKSLGRENKLFTVLTYDPIIIDPRLYLHFINNSIPKDMKRLYFERLLYHRCYTACWSYFAEHHDTLSDLDDFLELINGILLRQGQYKFAILDFVISLPPLLNANLHNQIIDSLEYTVKPEFDVKKVLGIWKDMHDAKSVEQLTAYYDSLKKSFEVDTLYLKRLMQLLQMDDDLKHQTIVGYLCKFPEITSRNGWINLVFPPFESSTVISNLEAPSNVIPFISSLRYLVQHQAKLNETDVLYALHGGVMNSYIVYTGYIRTTNKPNRRIINHLTSQLLDRPNELLAVYKAGLTCLEPRLLLEALKVLVPLKENIRPLLSPLGINTQEMVIRELLDKLTNHQLYDLIVVYKKKQKIARGLITTLTTLHNPTAEQLTTLIPKIKSKQTLLELNRSTLLRAKIIDTTFVTTMFNKLLLLTMPKVIQDGDFKQQFEFATNRPVFHSTIRAYCQTLALLDPPQLAQMLSILVEAMDSSTFYYANDSNAKKYLTKVLHRETFQFIKRRLTPREFVLYLNSVVEIGGNTWLKHWLLKAIVLEDFTKAVELLEMQQIGHYIEAIVAGIISNKQLVGVDRIRFLQVFLNKLKENGMSYTLKQRDCYALINLCIKEGKGDEVKRLLIKLVGENPKNLTWVLSVVQQSGKFKSKRGG</sequence>
<evidence type="ECO:0000313" key="1">
    <source>
        <dbReference type="EMBL" id="RCK64984.1"/>
    </source>
</evidence>